<keyword evidence="3 5" id="KW-0063">Aspartyl esterase</keyword>
<reference evidence="7 8" key="1">
    <citation type="submission" date="2018-09" db="EMBL/GenBank/DDBJ databases">
        <authorList>
            <person name="Le Fleche-Mateos A."/>
        </authorList>
    </citation>
    <scope>NUCLEOTIDE SEQUENCE [LARGE SCALE GENOMIC DNA]</scope>
    <source>
        <strain evidence="7 8">DSM 30078</strain>
    </source>
</reference>
<evidence type="ECO:0000256" key="4">
    <source>
        <dbReference type="PROSITE-ProRule" id="PRU10040"/>
    </source>
</evidence>
<dbReference type="Pfam" id="PF01095">
    <property type="entry name" value="Pectinesterase"/>
    <property type="match status" value="1"/>
</dbReference>
<dbReference type="SUPFAM" id="SSF51126">
    <property type="entry name" value="Pectin lyase-like"/>
    <property type="match status" value="1"/>
</dbReference>
<dbReference type="InterPro" id="IPR011050">
    <property type="entry name" value="Pectin_lyase_fold/virulence"/>
</dbReference>
<dbReference type="NCBIfam" id="NF007822">
    <property type="entry name" value="PRK10531.1"/>
    <property type="match status" value="1"/>
</dbReference>
<dbReference type="GO" id="GO:0016787">
    <property type="term" value="F:hydrolase activity"/>
    <property type="evidence" value="ECO:0007669"/>
    <property type="project" value="UniProtKB-KW"/>
</dbReference>
<keyword evidence="2 5" id="KW-0378">Hydrolase</keyword>
<dbReference type="Proteomes" id="UP000284119">
    <property type="component" value="Unassembled WGS sequence"/>
</dbReference>
<evidence type="ECO:0000259" key="6">
    <source>
        <dbReference type="Pfam" id="PF01095"/>
    </source>
</evidence>
<dbReference type="InterPro" id="IPR033131">
    <property type="entry name" value="Pectinesterase_Asp_AS"/>
</dbReference>
<feature type="active site" evidence="4">
    <location>
        <position position="290"/>
    </location>
</feature>
<dbReference type="InterPro" id="IPR012334">
    <property type="entry name" value="Pectin_lyas_fold"/>
</dbReference>
<comment type="similarity">
    <text evidence="1">Belongs to the pectinesterase family.</text>
</comment>
<evidence type="ECO:0000313" key="7">
    <source>
        <dbReference type="EMBL" id="RJT15184.1"/>
    </source>
</evidence>
<dbReference type="Gene3D" id="2.160.20.10">
    <property type="entry name" value="Single-stranded right-handed beta-helix, Pectin lyase-like"/>
    <property type="match status" value="1"/>
</dbReference>
<proteinExistence type="inferred from homology"/>
<name>A0ABX9P6L5_9GAMM</name>
<dbReference type="PROSITE" id="PS00503">
    <property type="entry name" value="PECTINESTERASE_2"/>
    <property type="match status" value="1"/>
</dbReference>
<evidence type="ECO:0000256" key="3">
    <source>
        <dbReference type="ARBA" id="ARBA00023085"/>
    </source>
</evidence>
<dbReference type="PANTHER" id="PTHR31321:SF57">
    <property type="entry name" value="PECTINESTERASE 53-RELATED"/>
    <property type="match status" value="1"/>
</dbReference>
<dbReference type="EC" id="3.1.1.11" evidence="5"/>
<dbReference type="PROSITE" id="PS51257">
    <property type="entry name" value="PROKAR_LIPOPROTEIN"/>
    <property type="match status" value="1"/>
</dbReference>
<feature type="chain" id="PRO_5044988062" description="Pectinesterase" evidence="5">
    <location>
        <begin position="21"/>
        <end position="426"/>
    </location>
</feature>
<comment type="caution">
    <text evidence="7">The sequence shown here is derived from an EMBL/GenBank/DDBJ whole genome shotgun (WGS) entry which is preliminary data.</text>
</comment>
<dbReference type="PANTHER" id="PTHR31321">
    <property type="entry name" value="ACYL-COA THIOESTER HYDROLASE YBHC-RELATED"/>
    <property type="match status" value="1"/>
</dbReference>
<comment type="catalytic activity">
    <reaction evidence="5">
        <text>[(1-&gt;4)-alpha-D-galacturonosyl methyl ester](n) + n H2O = [(1-&gt;4)-alpha-D-galacturonosyl](n) + n methanol + n H(+)</text>
        <dbReference type="Rhea" id="RHEA:22380"/>
        <dbReference type="Rhea" id="RHEA-COMP:14570"/>
        <dbReference type="Rhea" id="RHEA-COMP:14573"/>
        <dbReference type="ChEBI" id="CHEBI:15377"/>
        <dbReference type="ChEBI" id="CHEBI:15378"/>
        <dbReference type="ChEBI" id="CHEBI:17790"/>
        <dbReference type="ChEBI" id="CHEBI:140522"/>
        <dbReference type="ChEBI" id="CHEBI:140523"/>
        <dbReference type="EC" id="3.1.1.11"/>
    </reaction>
</comment>
<keyword evidence="5" id="KW-0732">Signal</keyword>
<evidence type="ECO:0000256" key="1">
    <source>
        <dbReference type="ARBA" id="ARBA00008891"/>
    </source>
</evidence>
<keyword evidence="8" id="KW-1185">Reference proteome</keyword>
<dbReference type="RefSeq" id="WP_112166597.1">
    <property type="nucleotide sequence ID" value="NZ_JYDE01000015.1"/>
</dbReference>
<dbReference type="EMBL" id="RAHG01000002">
    <property type="protein sequence ID" value="RJT15184.1"/>
    <property type="molecule type" value="Genomic_DNA"/>
</dbReference>
<evidence type="ECO:0000256" key="5">
    <source>
        <dbReference type="RuleBase" id="RU000589"/>
    </source>
</evidence>
<gene>
    <name evidence="7" type="ORF">D5396_06960</name>
</gene>
<comment type="pathway">
    <text evidence="5">Glycan metabolism; pectin degradation; 2-dehydro-3-deoxy-D-gluconate from pectin: step 1/5.</text>
</comment>
<evidence type="ECO:0000313" key="8">
    <source>
        <dbReference type="Proteomes" id="UP000284119"/>
    </source>
</evidence>
<accession>A0ABX9P6L5</accession>
<feature type="signal peptide" evidence="5">
    <location>
        <begin position="1"/>
        <end position="20"/>
    </location>
</feature>
<evidence type="ECO:0000256" key="2">
    <source>
        <dbReference type="ARBA" id="ARBA00022801"/>
    </source>
</evidence>
<dbReference type="InterPro" id="IPR000070">
    <property type="entry name" value="Pectinesterase_cat"/>
</dbReference>
<protein>
    <recommendedName>
        <fullName evidence="5">Pectinesterase</fullName>
        <ecNumber evidence="5">3.1.1.11</ecNumber>
    </recommendedName>
</protein>
<feature type="domain" description="Pectinesterase catalytic" evidence="6">
    <location>
        <begin position="193"/>
        <end position="375"/>
    </location>
</feature>
<sequence length="426" mass="45408">MKISTLSRACAVLSAGLFLAACSSSHEGKSSQVAPGTASLPVLTADEAANFTAKKYLAFGGPSLQVQQQSWFPKLVSTDGVKTDFVVGPQLGTDGAAYSSVQLAVNAALAVRNHGERIFIKILPGTYTGAVYIPAGSPPVTLFGAGNSSADVTLSQGLEAASTPATYRSTVSPNGQFLPGDRANYMFRNCATQTTETIGTGCSATVWSQSNGLQLQNLTIGNALLDTVDAGDHSAVALRTDGDNVVIDNVRLIGRQNTFMVNTANIHNETDNKRYSRAYVHNSLIVGDVDYVFGRAVAVFDHVEFHTVSSRGVKEASIFAPNTPANAAYGFLVTDSNLTGDRGFEQAAKAKMGRAWDIEGASSQLVIRDSNFDNSYDQMNPWGAAAFSGRPFAGNVPKDEKQQRDLNDPNFNRLWQYNNVLTQPAK</sequence>
<organism evidence="7 8">
    <name type="scientific">Rahnella inusitata</name>
    <dbReference type="NCBI Taxonomy" id="58169"/>
    <lineage>
        <taxon>Bacteria</taxon>
        <taxon>Pseudomonadati</taxon>
        <taxon>Pseudomonadota</taxon>
        <taxon>Gammaproteobacteria</taxon>
        <taxon>Enterobacterales</taxon>
        <taxon>Yersiniaceae</taxon>
        <taxon>Rahnella</taxon>
    </lineage>
</organism>